<evidence type="ECO:0000256" key="2">
    <source>
        <dbReference type="ARBA" id="ARBA00022723"/>
    </source>
</evidence>
<keyword evidence="3" id="KW-0460">Magnesium</keyword>
<dbReference type="Pfam" id="PF03328">
    <property type="entry name" value="HpcH_HpaI"/>
    <property type="match status" value="1"/>
</dbReference>
<dbReference type="InterPro" id="IPR005000">
    <property type="entry name" value="Aldolase/citrate-lyase_domain"/>
</dbReference>
<dbReference type="InterPro" id="IPR011206">
    <property type="entry name" value="Citrate_lyase_beta/mcl1/mcl2"/>
</dbReference>
<reference evidence="5 6" key="1">
    <citation type="submission" date="2023-02" db="EMBL/GenBank/DDBJ databases">
        <title>Bacterial whole genomic sequence of Curvibacter sp. HBC61.</title>
        <authorList>
            <person name="Le V."/>
            <person name="Ko S.-R."/>
            <person name="Ahn C.-Y."/>
            <person name="Oh H.-M."/>
        </authorList>
    </citation>
    <scope>NUCLEOTIDE SEQUENCE [LARGE SCALE GENOMIC DNA]</scope>
    <source>
        <strain evidence="5 6">HBC61</strain>
    </source>
</reference>
<name>A0ABT5N471_9BURK</name>
<dbReference type="EMBL" id="JAQSIP010000007">
    <property type="protein sequence ID" value="MDD0839873.1"/>
    <property type="molecule type" value="Genomic_DNA"/>
</dbReference>
<proteinExistence type="predicted"/>
<comment type="cofactor">
    <cofactor evidence="1">
        <name>Mg(2+)</name>
        <dbReference type="ChEBI" id="CHEBI:18420"/>
    </cofactor>
</comment>
<gene>
    <name evidence="5" type="ORF">PSQ40_14915</name>
</gene>
<sequence length="273" mass="28617">MRAPDRSYLFVPGNRPERFAKALQSGAHAVVLDLEDAVAPEQKEAARQALADWLPGGAPVYLRVNGSDTAWFDADCALLSAAAVRGVMLPKAQGVNELAALRARLRPEQTLIPLIETVLGWSRARTLAACPGVLRLAFGSVDFAADAGIRGDVEELASVRTELVLASRLAGLQAPVDGVSLALDDALQQAEEVARSRRFGFGAKLCVHPKQVAGVNQGFAPSPAERAWAQRVVDAVAQRGLGAIAVDGKLVDKPVLLLAEAVLAEPPAAAATA</sequence>
<dbReference type="SUPFAM" id="SSF51621">
    <property type="entry name" value="Phosphoenolpyruvate/pyruvate domain"/>
    <property type="match status" value="1"/>
</dbReference>
<evidence type="ECO:0000313" key="6">
    <source>
        <dbReference type="Proteomes" id="UP001528673"/>
    </source>
</evidence>
<evidence type="ECO:0000259" key="4">
    <source>
        <dbReference type="Pfam" id="PF03328"/>
    </source>
</evidence>
<dbReference type="Proteomes" id="UP001528673">
    <property type="component" value="Unassembled WGS sequence"/>
</dbReference>
<keyword evidence="5" id="KW-0456">Lyase</keyword>
<evidence type="ECO:0000256" key="3">
    <source>
        <dbReference type="ARBA" id="ARBA00022842"/>
    </source>
</evidence>
<dbReference type="InterPro" id="IPR040442">
    <property type="entry name" value="Pyrv_kinase-like_dom_sf"/>
</dbReference>
<dbReference type="PANTHER" id="PTHR32308:SF10">
    <property type="entry name" value="CITRATE LYASE SUBUNIT BETA"/>
    <property type="match status" value="1"/>
</dbReference>
<dbReference type="PIRSF" id="PIRSF015582">
    <property type="entry name" value="Cit_lyase_B"/>
    <property type="match status" value="1"/>
</dbReference>
<protein>
    <submittedName>
        <fullName evidence="5">CoA ester lyase</fullName>
    </submittedName>
</protein>
<keyword evidence="6" id="KW-1185">Reference proteome</keyword>
<dbReference type="InterPro" id="IPR015813">
    <property type="entry name" value="Pyrv/PenolPyrv_kinase-like_dom"/>
</dbReference>
<evidence type="ECO:0000313" key="5">
    <source>
        <dbReference type="EMBL" id="MDD0839873.1"/>
    </source>
</evidence>
<feature type="domain" description="HpcH/HpaI aldolase/citrate lyase" evidence="4">
    <location>
        <begin position="6"/>
        <end position="209"/>
    </location>
</feature>
<accession>A0ABT5N471</accession>
<keyword evidence="2" id="KW-0479">Metal-binding</keyword>
<organism evidence="5 6">
    <name type="scientific">Curvibacter cyanobacteriorum</name>
    <dbReference type="NCBI Taxonomy" id="3026422"/>
    <lineage>
        <taxon>Bacteria</taxon>
        <taxon>Pseudomonadati</taxon>
        <taxon>Pseudomonadota</taxon>
        <taxon>Betaproteobacteria</taxon>
        <taxon>Burkholderiales</taxon>
        <taxon>Comamonadaceae</taxon>
        <taxon>Curvibacter</taxon>
    </lineage>
</organism>
<dbReference type="RefSeq" id="WP_273952461.1">
    <property type="nucleotide sequence ID" value="NZ_JAQSIP010000007.1"/>
</dbReference>
<dbReference type="Gene3D" id="3.20.20.60">
    <property type="entry name" value="Phosphoenolpyruvate-binding domains"/>
    <property type="match status" value="1"/>
</dbReference>
<evidence type="ECO:0000256" key="1">
    <source>
        <dbReference type="ARBA" id="ARBA00001946"/>
    </source>
</evidence>
<comment type="caution">
    <text evidence="5">The sequence shown here is derived from an EMBL/GenBank/DDBJ whole genome shotgun (WGS) entry which is preliminary data.</text>
</comment>
<dbReference type="PANTHER" id="PTHR32308">
    <property type="entry name" value="LYASE BETA SUBUNIT, PUTATIVE (AFU_ORTHOLOGUE AFUA_4G13030)-RELATED"/>
    <property type="match status" value="1"/>
</dbReference>
<dbReference type="GO" id="GO:0016829">
    <property type="term" value="F:lyase activity"/>
    <property type="evidence" value="ECO:0007669"/>
    <property type="project" value="UniProtKB-KW"/>
</dbReference>